<evidence type="ECO:0000313" key="4">
    <source>
        <dbReference type="EMBL" id="MBD7917059.1"/>
    </source>
</evidence>
<dbReference type="RefSeq" id="WP_191779780.1">
    <property type="nucleotide sequence ID" value="NZ_JACSQV010000001.1"/>
</dbReference>
<name>A0ABR8Q9F3_9CELL</name>
<dbReference type="SUPFAM" id="SSF51679">
    <property type="entry name" value="Bacterial luciferase-like"/>
    <property type="match status" value="1"/>
</dbReference>
<evidence type="ECO:0000256" key="2">
    <source>
        <dbReference type="ARBA" id="ARBA00023033"/>
    </source>
</evidence>
<dbReference type="PANTHER" id="PTHR30137:SF8">
    <property type="entry name" value="BLR5498 PROTEIN"/>
    <property type="match status" value="1"/>
</dbReference>
<keyword evidence="1" id="KW-0560">Oxidoreductase</keyword>
<dbReference type="Proteomes" id="UP000604241">
    <property type="component" value="Unassembled WGS sequence"/>
</dbReference>
<dbReference type="InterPro" id="IPR050766">
    <property type="entry name" value="Bact_Lucif_Oxidored"/>
</dbReference>
<dbReference type="InterPro" id="IPR024011">
    <property type="entry name" value="Biosynth_lucif-like_mOase_dom"/>
</dbReference>
<evidence type="ECO:0000256" key="1">
    <source>
        <dbReference type="ARBA" id="ARBA00023002"/>
    </source>
</evidence>
<dbReference type="Gene3D" id="3.20.20.30">
    <property type="entry name" value="Luciferase-like domain"/>
    <property type="match status" value="1"/>
</dbReference>
<evidence type="ECO:0000259" key="3">
    <source>
        <dbReference type="Pfam" id="PF00296"/>
    </source>
</evidence>
<comment type="caution">
    <text evidence="4">The sequence shown here is derived from an EMBL/GenBank/DDBJ whole genome shotgun (WGS) entry which is preliminary data.</text>
</comment>
<gene>
    <name evidence="4" type="ORF">H9657_02020</name>
</gene>
<evidence type="ECO:0000313" key="5">
    <source>
        <dbReference type="Proteomes" id="UP000604241"/>
    </source>
</evidence>
<reference evidence="4 5" key="1">
    <citation type="submission" date="2020-08" db="EMBL/GenBank/DDBJ databases">
        <title>A Genomic Blueprint of the Chicken Gut Microbiome.</title>
        <authorList>
            <person name="Gilroy R."/>
            <person name="Ravi A."/>
            <person name="Getino M."/>
            <person name="Pursley I."/>
            <person name="Horton D.L."/>
            <person name="Alikhan N.-F."/>
            <person name="Baker D."/>
            <person name="Gharbi K."/>
            <person name="Hall N."/>
            <person name="Watson M."/>
            <person name="Adriaenssens E.M."/>
            <person name="Foster-Nyarko E."/>
            <person name="Jarju S."/>
            <person name="Secka A."/>
            <person name="Antonio M."/>
            <person name="Oren A."/>
            <person name="Chaudhuri R."/>
            <person name="La Ragione R.M."/>
            <person name="Hildebrand F."/>
            <person name="Pallen M.J."/>
        </authorList>
    </citation>
    <scope>NUCLEOTIDE SEQUENCE [LARGE SCALE GENOMIC DNA]</scope>
    <source>
        <strain evidence="4 5">Sa3CUA2</strain>
    </source>
</reference>
<feature type="domain" description="Luciferase-like" evidence="3">
    <location>
        <begin position="5"/>
        <end position="307"/>
    </location>
</feature>
<dbReference type="NCBIfam" id="TIGR04020">
    <property type="entry name" value="seco_metab_LLM"/>
    <property type="match status" value="1"/>
</dbReference>
<dbReference type="InterPro" id="IPR011251">
    <property type="entry name" value="Luciferase-like_dom"/>
</dbReference>
<accession>A0ABR8Q9F3</accession>
<dbReference type="Pfam" id="PF00296">
    <property type="entry name" value="Bac_luciferase"/>
    <property type="match status" value="1"/>
</dbReference>
<proteinExistence type="predicted"/>
<protein>
    <submittedName>
        <fullName evidence="4">LLM class flavin-dependent oxidoreductase</fullName>
    </submittedName>
</protein>
<dbReference type="InterPro" id="IPR036661">
    <property type="entry name" value="Luciferase-like_sf"/>
</dbReference>
<sequence length="348" mass="38490">MDFSLLFFANREATDPPQEYDVLHDAAAFADSHDFTAVWVPERHFHPFGGAYPNPALAAASLARATSRIRLRAGSVVLPLRDTLNVVEDWAFVDNLSRGRVDLALATGWIANDFVLAPDRYQGRKEYLHQAIPELRSLWAGGTVERVNGAGETIEVRTYPRPVQPELDLWLTCASNPETFVRAGELGLNVLTALLFQKVTDLEPRIAAYRQARERAGHDPEAGTVTLMVHTFVAPTDDEARAAVESPFKAYLDSAVDLWKNQWAHLRGPDRAQMLDFAFERYFRSAAMFGSVERCTGFVERLQEVGVGEVASLIDFGVPTDQVLASLEHLDEVRAAVQSAPGVVLTDA</sequence>
<dbReference type="EMBL" id="JACSQV010000001">
    <property type="protein sequence ID" value="MBD7917059.1"/>
    <property type="molecule type" value="Genomic_DNA"/>
</dbReference>
<organism evidence="4 5">
    <name type="scientific">Cellulomonas avistercoris</name>
    <dbReference type="NCBI Taxonomy" id="2762242"/>
    <lineage>
        <taxon>Bacteria</taxon>
        <taxon>Bacillati</taxon>
        <taxon>Actinomycetota</taxon>
        <taxon>Actinomycetes</taxon>
        <taxon>Micrococcales</taxon>
        <taxon>Cellulomonadaceae</taxon>
        <taxon>Cellulomonas</taxon>
    </lineage>
</organism>
<keyword evidence="2" id="KW-0503">Monooxygenase</keyword>
<keyword evidence="5" id="KW-1185">Reference proteome</keyword>
<dbReference type="PANTHER" id="PTHR30137">
    <property type="entry name" value="LUCIFERASE-LIKE MONOOXYGENASE"/>
    <property type="match status" value="1"/>
</dbReference>